<dbReference type="EMBL" id="JARAOO010000014">
    <property type="protein sequence ID" value="KAJ7944193.1"/>
    <property type="molecule type" value="Genomic_DNA"/>
</dbReference>
<organism evidence="4 5">
    <name type="scientific">Quillaja saponaria</name>
    <name type="common">Soap bark tree</name>
    <dbReference type="NCBI Taxonomy" id="32244"/>
    <lineage>
        <taxon>Eukaryota</taxon>
        <taxon>Viridiplantae</taxon>
        <taxon>Streptophyta</taxon>
        <taxon>Embryophyta</taxon>
        <taxon>Tracheophyta</taxon>
        <taxon>Spermatophyta</taxon>
        <taxon>Magnoliopsida</taxon>
        <taxon>eudicotyledons</taxon>
        <taxon>Gunneridae</taxon>
        <taxon>Pentapetalae</taxon>
        <taxon>rosids</taxon>
        <taxon>fabids</taxon>
        <taxon>Fabales</taxon>
        <taxon>Quillajaceae</taxon>
        <taxon>Quillaja</taxon>
    </lineage>
</organism>
<dbReference type="Pfam" id="PF11995">
    <property type="entry name" value="DUF3490"/>
    <property type="match status" value="1"/>
</dbReference>
<feature type="compositionally biased region" description="Polar residues" evidence="2">
    <location>
        <begin position="72"/>
        <end position="87"/>
    </location>
</feature>
<feature type="region of interest" description="Disordered" evidence="2">
    <location>
        <begin position="72"/>
        <end position="92"/>
    </location>
</feature>
<evidence type="ECO:0000259" key="3">
    <source>
        <dbReference type="Pfam" id="PF11995"/>
    </source>
</evidence>
<evidence type="ECO:0000256" key="1">
    <source>
        <dbReference type="ARBA" id="ARBA00022701"/>
    </source>
</evidence>
<reference evidence="4" key="1">
    <citation type="journal article" date="2023" name="Science">
        <title>Elucidation of the pathway for biosynthesis of saponin adjuvants from the soapbark tree.</title>
        <authorList>
            <person name="Reed J."/>
            <person name="Orme A."/>
            <person name="El-Demerdash A."/>
            <person name="Owen C."/>
            <person name="Martin L.B.B."/>
            <person name="Misra R.C."/>
            <person name="Kikuchi S."/>
            <person name="Rejzek M."/>
            <person name="Martin A.C."/>
            <person name="Harkess A."/>
            <person name="Leebens-Mack J."/>
            <person name="Louveau T."/>
            <person name="Stephenson M.J."/>
            <person name="Osbourn A."/>
        </authorList>
    </citation>
    <scope>NUCLEOTIDE SEQUENCE</scope>
    <source>
        <strain evidence="4">S10</strain>
    </source>
</reference>
<dbReference type="KEGG" id="qsa:O6P43_033636"/>
<keyword evidence="5" id="KW-1185">Reference proteome</keyword>
<comment type="caution">
    <text evidence="4">The sequence shown here is derived from an EMBL/GenBank/DDBJ whole genome shotgun (WGS) entry which is preliminary data.</text>
</comment>
<keyword evidence="1" id="KW-0493">Microtubule</keyword>
<dbReference type="GO" id="GO:0003777">
    <property type="term" value="F:microtubule motor activity"/>
    <property type="evidence" value="ECO:0007669"/>
    <property type="project" value="InterPro"/>
</dbReference>
<dbReference type="GO" id="GO:0005874">
    <property type="term" value="C:microtubule"/>
    <property type="evidence" value="ECO:0007669"/>
    <property type="project" value="UniProtKB-KW"/>
</dbReference>
<feature type="domain" description="NPK1-activating kinesin-like protein C-terminal" evidence="3">
    <location>
        <begin position="14"/>
        <end position="173"/>
    </location>
</feature>
<dbReference type="PANTHER" id="PTHR47968">
    <property type="entry name" value="CENTROMERE PROTEIN E"/>
    <property type="match status" value="1"/>
</dbReference>
<protein>
    <submittedName>
        <fullName evidence="4">Kinesin-like protein</fullName>
    </submittedName>
</protein>
<dbReference type="PANTHER" id="PTHR47968:SF55">
    <property type="entry name" value="KINESIN-LIKE PROTEIN KIN-7H"/>
    <property type="match status" value="1"/>
</dbReference>
<dbReference type="InterPro" id="IPR021881">
    <property type="entry name" value="NACK_C"/>
</dbReference>
<dbReference type="AlphaFoldDB" id="A0AAD7KQI1"/>
<gene>
    <name evidence="4" type="ORF">O6P43_033636</name>
</gene>
<evidence type="ECO:0000313" key="5">
    <source>
        <dbReference type="Proteomes" id="UP001163823"/>
    </source>
</evidence>
<accession>A0AAD7KQI1</accession>
<proteinExistence type="predicted"/>
<dbReference type="GO" id="GO:0007018">
    <property type="term" value="P:microtubule-based movement"/>
    <property type="evidence" value="ECO:0007669"/>
    <property type="project" value="InterPro"/>
</dbReference>
<name>A0AAD7KQI1_QUISA</name>
<dbReference type="Proteomes" id="UP001163823">
    <property type="component" value="Chromosome 14"/>
</dbReference>
<evidence type="ECO:0000256" key="2">
    <source>
        <dbReference type="SAM" id="MobiDB-lite"/>
    </source>
</evidence>
<dbReference type="InterPro" id="IPR027640">
    <property type="entry name" value="Kinesin-like_fam"/>
</dbReference>
<sequence>MQTDEESTLQWPAEFRRLQREIIELWHACNVSLVHRTYFFLLFKGDPQDSIYMEVELRRLSFLHQTFLQGDQTMEDGQTHTPATSMRNPRRERQMLSKQMQKRLSRADRHKLYQKWGIKIGSKHRRLQLAHRLWTDTNDMDNIRESATIVANLVGSVKPEQAFKEMFGLNFAPRTN</sequence>
<evidence type="ECO:0000313" key="4">
    <source>
        <dbReference type="EMBL" id="KAJ7944193.1"/>
    </source>
</evidence>